<evidence type="ECO:0000259" key="1">
    <source>
        <dbReference type="Pfam" id="PF18765"/>
    </source>
</evidence>
<dbReference type="EMBL" id="ATBP01000660">
    <property type="protein sequence ID" value="ETR69378.1"/>
    <property type="molecule type" value="Genomic_DNA"/>
</dbReference>
<dbReference type="Proteomes" id="UP000189670">
    <property type="component" value="Unassembled WGS sequence"/>
</dbReference>
<dbReference type="CDD" id="cd05403">
    <property type="entry name" value="NT_KNTase_like"/>
    <property type="match status" value="1"/>
</dbReference>
<gene>
    <name evidence="2" type="ORF">OMM_09648</name>
</gene>
<name>A0A1V1P3K5_9BACT</name>
<sequence>MYFSKNSLKTYQATSQKKRINDQILTKRRYEKAWKTAHALSKILKKEFDVSETYLFGSLVYSKPELFHIYSDIDIGVRGLNNNDYYHAVARLMDCDFKVDLIMMESTSDRLRQRIKKEGIRL</sequence>
<dbReference type="SUPFAM" id="SSF81301">
    <property type="entry name" value="Nucleotidyltransferase"/>
    <property type="match status" value="1"/>
</dbReference>
<dbReference type="AlphaFoldDB" id="A0A1V1P3K5"/>
<dbReference type="Pfam" id="PF18765">
    <property type="entry name" value="Polbeta"/>
    <property type="match status" value="1"/>
</dbReference>
<accession>A0A1V1P3K5</accession>
<dbReference type="Gene3D" id="3.30.460.10">
    <property type="entry name" value="Beta Polymerase, domain 2"/>
    <property type="match status" value="1"/>
</dbReference>
<protein>
    <submittedName>
        <fullName evidence="2">DNA polymerase beta subunit</fullName>
    </submittedName>
</protein>
<dbReference type="InterPro" id="IPR024700">
    <property type="entry name" value="UCP020217"/>
</dbReference>
<evidence type="ECO:0000313" key="2">
    <source>
        <dbReference type="EMBL" id="ETR69378.1"/>
    </source>
</evidence>
<proteinExistence type="predicted"/>
<feature type="domain" description="Polymerase beta nucleotidyltransferase" evidence="1">
    <location>
        <begin position="40"/>
        <end position="122"/>
    </location>
</feature>
<organism evidence="2 3">
    <name type="scientific">Candidatus Magnetoglobus multicellularis str. Araruama</name>
    <dbReference type="NCBI Taxonomy" id="890399"/>
    <lineage>
        <taxon>Bacteria</taxon>
        <taxon>Pseudomonadati</taxon>
        <taxon>Thermodesulfobacteriota</taxon>
        <taxon>Desulfobacteria</taxon>
        <taxon>Desulfobacterales</taxon>
        <taxon>Desulfobacteraceae</taxon>
        <taxon>Candidatus Magnetoglobus</taxon>
    </lineage>
</organism>
<evidence type="ECO:0000313" key="3">
    <source>
        <dbReference type="Proteomes" id="UP000189670"/>
    </source>
</evidence>
<dbReference type="InterPro" id="IPR043519">
    <property type="entry name" value="NT_sf"/>
</dbReference>
<dbReference type="InterPro" id="IPR041633">
    <property type="entry name" value="Polbeta"/>
</dbReference>
<dbReference type="PIRSF" id="PIRSF020217">
    <property type="entry name" value="UCP020217"/>
    <property type="match status" value="1"/>
</dbReference>
<reference evidence="3" key="1">
    <citation type="submission" date="2012-11" db="EMBL/GenBank/DDBJ databases">
        <authorList>
            <person name="Lucero-Rivera Y.E."/>
            <person name="Tovar-Ramirez D."/>
        </authorList>
    </citation>
    <scope>NUCLEOTIDE SEQUENCE [LARGE SCALE GENOMIC DNA]</scope>
    <source>
        <strain evidence="3">Araruama</strain>
    </source>
</reference>
<comment type="caution">
    <text evidence="2">The sequence shown here is derived from an EMBL/GenBank/DDBJ whole genome shotgun (WGS) entry which is preliminary data.</text>
</comment>